<dbReference type="InterPro" id="IPR036615">
    <property type="entry name" value="Mur_ligase_C_dom_sf"/>
</dbReference>
<comment type="caution">
    <text evidence="12">The sequence shown here is derived from an EMBL/GenBank/DDBJ whole genome shotgun (WGS) entry which is preliminary data.</text>
</comment>
<evidence type="ECO:0000256" key="7">
    <source>
        <dbReference type="ARBA" id="ARBA00023306"/>
    </source>
</evidence>
<keyword evidence="4" id="KW-0067">ATP-binding</keyword>
<evidence type="ECO:0000256" key="6">
    <source>
        <dbReference type="ARBA" id="ARBA00022984"/>
    </source>
</evidence>
<evidence type="ECO:0000256" key="3">
    <source>
        <dbReference type="ARBA" id="ARBA00022741"/>
    </source>
</evidence>
<dbReference type="GO" id="GO:0016881">
    <property type="term" value="F:acid-amino acid ligase activity"/>
    <property type="evidence" value="ECO:0007669"/>
    <property type="project" value="InterPro"/>
</dbReference>
<reference evidence="12 13" key="1">
    <citation type="journal article" date="2016" name="Nat. Commun.">
        <title>Thousands of microbial genomes shed light on interconnected biogeochemical processes in an aquifer system.</title>
        <authorList>
            <person name="Anantharaman K."/>
            <person name="Brown C.T."/>
            <person name="Hug L.A."/>
            <person name="Sharon I."/>
            <person name="Castelle C.J."/>
            <person name="Probst A.J."/>
            <person name="Thomas B.C."/>
            <person name="Singh A."/>
            <person name="Wilkins M.J."/>
            <person name="Karaoz U."/>
            <person name="Brodie E.L."/>
            <person name="Williams K.H."/>
            <person name="Hubbard S.S."/>
            <person name="Banfield J.F."/>
        </authorList>
    </citation>
    <scope>NUCLEOTIDE SEQUENCE [LARGE SCALE GENOMIC DNA]</scope>
</reference>
<feature type="domain" description="Mur ligase C-terminal" evidence="10">
    <location>
        <begin position="319"/>
        <end position="449"/>
    </location>
</feature>
<keyword evidence="2" id="KW-0132">Cell division</keyword>
<dbReference type="GO" id="GO:0051301">
    <property type="term" value="P:cell division"/>
    <property type="evidence" value="ECO:0007669"/>
    <property type="project" value="UniProtKB-KW"/>
</dbReference>
<keyword evidence="8" id="KW-0961">Cell wall biogenesis/degradation</keyword>
<evidence type="ECO:0000256" key="8">
    <source>
        <dbReference type="ARBA" id="ARBA00023316"/>
    </source>
</evidence>
<dbReference type="GO" id="GO:0009252">
    <property type="term" value="P:peptidoglycan biosynthetic process"/>
    <property type="evidence" value="ECO:0007669"/>
    <property type="project" value="UniProtKB-KW"/>
</dbReference>
<organism evidence="12 13">
    <name type="scientific">candidate division WWE3 bacterium RIFCSPLOWO2_01_FULL_42_11</name>
    <dbReference type="NCBI Taxonomy" id="1802627"/>
    <lineage>
        <taxon>Bacteria</taxon>
        <taxon>Katanobacteria</taxon>
    </lineage>
</organism>
<dbReference type="InterPro" id="IPR000713">
    <property type="entry name" value="Mur_ligase_N"/>
</dbReference>
<accession>A0A1F4VQ34</accession>
<sequence length="476" mass="52299">MPTDKKYVYFIGIAGRATSSIAHMFLELGYEVEGSDQNCFPPASTMLDDLGVSYHTPYDADKITRKPDLVVIGGNALIVDPNNPEYLKLKHMGCRIVSFPEVISEFIVKENSVVTVGTYGKTTTSALLSLVFQEAGLDPSFMIGGVPGNFTWGTRTASGNWSVVEGDEHPTLGFDMRPKFVHYKPKFVLLIATAWDHMNVYKTPESYVQVFEALAESLPTDGVLVISESGENNSEVASNATCEVLVYGQGKDCDFKISEIQYEQGKSKFKINGSEFESPLIGLHNVENVTGCFALANFCGVSNDDFQKALTKFKGVTKRLELIGDIGGVTFIDDFAPSGPRAKAAISALKMSFPTRRIIAVFDPHASSLRERESLPMLAGAFDEADQVFIGQIPRQKGTGENRVTGPDILQAISATQKHVSYVPTDDHLIQALANSLRKNDVVLFMSSGSFREVPEKVMIQYKEKVQLMQGQQNER</sequence>
<dbReference type="GO" id="GO:0071555">
    <property type="term" value="P:cell wall organization"/>
    <property type="evidence" value="ECO:0007669"/>
    <property type="project" value="UniProtKB-KW"/>
</dbReference>
<evidence type="ECO:0000256" key="5">
    <source>
        <dbReference type="ARBA" id="ARBA00022960"/>
    </source>
</evidence>
<dbReference type="InterPro" id="IPR050061">
    <property type="entry name" value="MurCDEF_pg_biosynth"/>
</dbReference>
<dbReference type="Pfam" id="PF08245">
    <property type="entry name" value="Mur_ligase_M"/>
    <property type="match status" value="1"/>
</dbReference>
<dbReference type="GO" id="GO:0005524">
    <property type="term" value="F:ATP binding"/>
    <property type="evidence" value="ECO:0007669"/>
    <property type="project" value="UniProtKB-KW"/>
</dbReference>
<evidence type="ECO:0000256" key="2">
    <source>
        <dbReference type="ARBA" id="ARBA00022618"/>
    </source>
</evidence>
<protein>
    <recommendedName>
        <fullName evidence="14">UDP-N-acetylmuramate:L-alanyl-gamma-D-glutamyl-meso-diaminopimelate ligase</fullName>
    </recommendedName>
</protein>
<dbReference type="Gene3D" id="3.40.50.720">
    <property type="entry name" value="NAD(P)-binding Rossmann-like Domain"/>
    <property type="match status" value="1"/>
</dbReference>
<dbReference type="SUPFAM" id="SSF53623">
    <property type="entry name" value="MurD-like peptide ligases, catalytic domain"/>
    <property type="match status" value="1"/>
</dbReference>
<dbReference type="Pfam" id="PF02875">
    <property type="entry name" value="Mur_ligase_C"/>
    <property type="match status" value="1"/>
</dbReference>
<evidence type="ECO:0000259" key="9">
    <source>
        <dbReference type="Pfam" id="PF01225"/>
    </source>
</evidence>
<keyword evidence="3" id="KW-0547">Nucleotide-binding</keyword>
<evidence type="ECO:0000259" key="11">
    <source>
        <dbReference type="Pfam" id="PF08245"/>
    </source>
</evidence>
<feature type="domain" description="Mur ligase central" evidence="11">
    <location>
        <begin position="117"/>
        <end position="296"/>
    </location>
</feature>
<dbReference type="EMBL" id="MEVK01000018">
    <property type="protein sequence ID" value="OGC59314.1"/>
    <property type="molecule type" value="Genomic_DNA"/>
</dbReference>
<keyword evidence="5" id="KW-0133">Cell shape</keyword>
<dbReference type="InterPro" id="IPR004101">
    <property type="entry name" value="Mur_ligase_C"/>
</dbReference>
<dbReference type="SUPFAM" id="SSF53244">
    <property type="entry name" value="MurD-like peptide ligases, peptide-binding domain"/>
    <property type="match status" value="1"/>
</dbReference>
<gene>
    <name evidence="12" type="ORF">A3A70_02630</name>
</gene>
<dbReference type="Pfam" id="PF01225">
    <property type="entry name" value="Mur_ligase"/>
    <property type="match status" value="1"/>
</dbReference>
<keyword evidence="7" id="KW-0131">Cell cycle</keyword>
<dbReference type="InterPro" id="IPR036565">
    <property type="entry name" value="Mur-like_cat_sf"/>
</dbReference>
<dbReference type="PANTHER" id="PTHR43445">
    <property type="entry name" value="UDP-N-ACETYLMURAMATE--L-ALANINE LIGASE-RELATED"/>
    <property type="match status" value="1"/>
</dbReference>
<evidence type="ECO:0000256" key="1">
    <source>
        <dbReference type="ARBA" id="ARBA00022598"/>
    </source>
</evidence>
<dbReference type="GO" id="GO:0008360">
    <property type="term" value="P:regulation of cell shape"/>
    <property type="evidence" value="ECO:0007669"/>
    <property type="project" value="UniProtKB-KW"/>
</dbReference>
<dbReference type="SUPFAM" id="SSF51984">
    <property type="entry name" value="MurCD N-terminal domain"/>
    <property type="match status" value="1"/>
</dbReference>
<dbReference type="InterPro" id="IPR013221">
    <property type="entry name" value="Mur_ligase_cen"/>
</dbReference>
<dbReference type="PANTHER" id="PTHR43445:SF5">
    <property type="entry name" value="UDP-N-ACETYLMURAMATE--L-ALANYL-GAMMA-D-GLUTAMYL-MESO-2,6-DIAMINOHEPTANDIOATE LIGASE"/>
    <property type="match status" value="1"/>
</dbReference>
<evidence type="ECO:0000259" key="10">
    <source>
        <dbReference type="Pfam" id="PF02875"/>
    </source>
</evidence>
<evidence type="ECO:0008006" key="14">
    <source>
        <dbReference type="Google" id="ProtNLM"/>
    </source>
</evidence>
<dbReference type="Proteomes" id="UP000178964">
    <property type="component" value="Unassembled WGS sequence"/>
</dbReference>
<keyword evidence="1" id="KW-0436">Ligase</keyword>
<dbReference type="STRING" id="1802627.A3A70_02630"/>
<evidence type="ECO:0000256" key="4">
    <source>
        <dbReference type="ARBA" id="ARBA00022840"/>
    </source>
</evidence>
<feature type="domain" description="Mur ligase N-terminal catalytic" evidence="9">
    <location>
        <begin position="8"/>
        <end position="107"/>
    </location>
</feature>
<name>A0A1F4VQ34_UNCKA</name>
<proteinExistence type="predicted"/>
<dbReference type="Gene3D" id="3.40.1190.10">
    <property type="entry name" value="Mur-like, catalytic domain"/>
    <property type="match status" value="1"/>
</dbReference>
<evidence type="ECO:0000313" key="12">
    <source>
        <dbReference type="EMBL" id="OGC59314.1"/>
    </source>
</evidence>
<evidence type="ECO:0000313" key="13">
    <source>
        <dbReference type="Proteomes" id="UP000178964"/>
    </source>
</evidence>
<keyword evidence="6" id="KW-0573">Peptidoglycan synthesis</keyword>
<dbReference type="Gene3D" id="3.90.190.20">
    <property type="entry name" value="Mur ligase, C-terminal domain"/>
    <property type="match status" value="1"/>
</dbReference>
<dbReference type="AlphaFoldDB" id="A0A1F4VQ34"/>